<sequence length="263" mass="29649">MTTNKNGPAFPPSRSRTEMSDRPAPESTDGADRTSSVVSIHGVTAPFADTAEQAYIADRVVYDPETHCWLWRLGLFTDGYGKARRDGRMHRAHRVAYEAFRGPIPAGLVLDHLCEVTVCCNPWHLEPVTNRENIRRGKRSDTATHCSRGHSWAEHERRDSRGRRQCRACKSEADRRRRRVGATPRRTDDTACRRGHELTAENVYVDPRDGVIVCRKCKRANDSRTHAARRAEALAYRTARFVALGLDELGLPVTDDTDEEVAS</sequence>
<gene>
    <name evidence="3" type="ORF">AK37_05537</name>
</gene>
<evidence type="ECO:0000313" key="3">
    <source>
        <dbReference type="EMBL" id="EHK84896.1"/>
    </source>
</evidence>
<dbReference type="InterPro" id="IPR003615">
    <property type="entry name" value="HNH_nuc"/>
</dbReference>
<feature type="domain" description="HNH nuclease" evidence="2">
    <location>
        <begin position="91"/>
        <end position="133"/>
    </location>
</feature>
<comment type="caution">
    <text evidence="3">The sequence shown here is derived from an EMBL/GenBank/DDBJ whole genome shotgun (WGS) entry which is preliminary data.</text>
</comment>
<dbReference type="SUPFAM" id="SSF54060">
    <property type="entry name" value="His-Me finger endonucleases"/>
    <property type="match status" value="1"/>
</dbReference>
<evidence type="ECO:0000313" key="4">
    <source>
        <dbReference type="Proteomes" id="UP000005064"/>
    </source>
</evidence>
<reference evidence="3 4" key="1">
    <citation type="submission" date="2011-12" db="EMBL/GenBank/DDBJ databases">
        <authorList>
            <person name="Kriszt B."/>
            <person name="Tancsics A."/>
            <person name="Cserhati M."/>
            <person name="Toth A."/>
            <person name="Nagy I."/>
            <person name="Horvath B."/>
            <person name="Tamura T."/>
            <person name="Kukolya J."/>
            <person name="Szoboszlay S."/>
        </authorList>
    </citation>
    <scope>NUCLEOTIDE SEQUENCE [LARGE SCALE GENOMIC DNA]</scope>
    <source>
        <strain evidence="3 4">AK37</strain>
    </source>
</reference>
<evidence type="ECO:0000259" key="2">
    <source>
        <dbReference type="Pfam" id="PF13392"/>
    </source>
</evidence>
<feature type="region of interest" description="Disordered" evidence="1">
    <location>
        <begin position="1"/>
        <end position="36"/>
    </location>
</feature>
<evidence type="ECO:0000256" key="1">
    <source>
        <dbReference type="SAM" id="MobiDB-lite"/>
    </source>
</evidence>
<dbReference type="Gene3D" id="3.90.75.10">
    <property type="entry name" value="Homing Intron 3 (I-ppo) Encoded Endonuclease, Chain A"/>
    <property type="match status" value="1"/>
</dbReference>
<dbReference type="Proteomes" id="UP000005064">
    <property type="component" value="Unassembled WGS sequence"/>
</dbReference>
<dbReference type="EMBL" id="AHBW01000033">
    <property type="protein sequence ID" value="EHK84896.1"/>
    <property type="molecule type" value="Genomic_DNA"/>
</dbReference>
<dbReference type="InterPro" id="IPR044925">
    <property type="entry name" value="His-Me_finger_sf"/>
</dbReference>
<dbReference type="RefSeq" id="WP_006551101.1">
    <property type="nucleotide sequence ID" value="NZ_AHBW01000033.1"/>
</dbReference>
<feature type="compositionally biased region" description="Basic and acidic residues" evidence="1">
    <location>
        <begin position="15"/>
        <end position="24"/>
    </location>
</feature>
<dbReference type="AlphaFoldDB" id="H0JNC4"/>
<dbReference type="GO" id="GO:0004519">
    <property type="term" value="F:endonuclease activity"/>
    <property type="evidence" value="ECO:0007669"/>
    <property type="project" value="InterPro"/>
</dbReference>
<name>H0JNC4_9NOCA</name>
<dbReference type="Pfam" id="PF13392">
    <property type="entry name" value="HNH_3"/>
    <property type="match status" value="1"/>
</dbReference>
<protein>
    <recommendedName>
        <fullName evidence="2">HNH nuclease domain-containing protein</fullName>
    </recommendedName>
</protein>
<dbReference type="InterPro" id="IPR044930">
    <property type="entry name" value="Homing_endonuclease_His-Me"/>
</dbReference>
<proteinExistence type="predicted"/>
<accession>H0JNC4</accession>
<dbReference type="PATRIC" id="fig|1114960.4.peg.1113"/>
<organism evidence="3 4">
    <name type="scientific">Rhodococcus pyridinivorans AK37</name>
    <dbReference type="NCBI Taxonomy" id="1114960"/>
    <lineage>
        <taxon>Bacteria</taxon>
        <taxon>Bacillati</taxon>
        <taxon>Actinomycetota</taxon>
        <taxon>Actinomycetes</taxon>
        <taxon>Mycobacteriales</taxon>
        <taxon>Nocardiaceae</taxon>
        <taxon>Rhodococcus</taxon>
    </lineage>
</organism>